<dbReference type="Proteomes" id="UP000257127">
    <property type="component" value="Unassembled WGS sequence"/>
</dbReference>
<protein>
    <submittedName>
        <fullName evidence="1">Uncharacterized protein</fullName>
    </submittedName>
</protein>
<evidence type="ECO:0000313" key="1">
    <source>
        <dbReference type="EMBL" id="RFC54971.1"/>
    </source>
</evidence>
<accession>A0A3E1EZH7</accession>
<reference evidence="1 2" key="1">
    <citation type="submission" date="2018-08" db="EMBL/GenBank/DDBJ databases">
        <title>The draft genome squence of Brumimicrobium sp. N62.</title>
        <authorList>
            <person name="Du Z.-J."/>
            <person name="Luo H.-R."/>
        </authorList>
    </citation>
    <scope>NUCLEOTIDE SEQUENCE [LARGE SCALE GENOMIC DNA]</scope>
    <source>
        <strain evidence="1 2">N62</strain>
    </source>
</reference>
<comment type="caution">
    <text evidence="1">The sequence shown here is derived from an EMBL/GenBank/DDBJ whole genome shotgun (WGS) entry which is preliminary data.</text>
</comment>
<gene>
    <name evidence="1" type="ORF">DXU93_03885</name>
</gene>
<organism evidence="1 2">
    <name type="scientific">Brumimicrobium aurantiacum</name>
    <dbReference type="NCBI Taxonomy" id="1737063"/>
    <lineage>
        <taxon>Bacteria</taxon>
        <taxon>Pseudomonadati</taxon>
        <taxon>Bacteroidota</taxon>
        <taxon>Flavobacteriia</taxon>
        <taxon>Flavobacteriales</taxon>
        <taxon>Crocinitomicaceae</taxon>
        <taxon>Brumimicrobium</taxon>
    </lineage>
</organism>
<keyword evidence="2" id="KW-1185">Reference proteome</keyword>
<dbReference type="RefSeq" id="WP_116879950.1">
    <property type="nucleotide sequence ID" value="NZ_QURB01000002.1"/>
</dbReference>
<dbReference type="AlphaFoldDB" id="A0A3E1EZH7"/>
<name>A0A3E1EZH7_9FLAO</name>
<proteinExistence type="predicted"/>
<sequence length="85" mass="9804">MYSQLNGILKLSPHDIEEILGREGIGDNKDLKGKKWLGGEMRGDVRGNSTINDNFNLDGKVYTQRKANKRVKRFEKKKARKEKKD</sequence>
<dbReference type="EMBL" id="QURB01000002">
    <property type="protein sequence ID" value="RFC54971.1"/>
    <property type="molecule type" value="Genomic_DNA"/>
</dbReference>
<evidence type="ECO:0000313" key="2">
    <source>
        <dbReference type="Proteomes" id="UP000257127"/>
    </source>
</evidence>